<reference evidence="2 3" key="1">
    <citation type="submission" date="2019-02" db="EMBL/GenBank/DDBJ databases">
        <title>Emended description of the genus Rhodopseudomonas and description of Rhodopseudomonas albus sp. nov., a non-phototrophic, heavy-metal-tolerant bacterium isolated from garden soil.</title>
        <authorList>
            <person name="Bao Z."/>
            <person name="Cao W.W."/>
            <person name="Sato Y."/>
            <person name="Nishizawa T."/>
            <person name="Zhao J."/>
            <person name="Guo Y."/>
            <person name="Ohta H."/>
        </authorList>
    </citation>
    <scope>NUCLEOTIDE SEQUENCE [LARGE SCALE GENOMIC DNA]</scope>
    <source>
        <strain evidence="2 3">SK50-23</strain>
    </source>
</reference>
<feature type="transmembrane region" description="Helical" evidence="1">
    <location>
        <begin position="21"/>
        <end position="43"/>
    </location>
</feature>
<name>A0ABX8A5J4_9BRAD</name>
<accession>A0ABX8A5J4</accession>
<feature type="transmembrane region" description="Helical" evidence="1">
    <location>
        <begin position="154"/>
        <end position="180"/>
    </location>
</feature>
<dbReference type="RefSeq" id="WP_211912387.1">
    <property type="nucleotide sequence ID" value="NZ_CP036498.1"/>
</dbReference>
<evidence type="ECO:0000313" key="3">
    <source>
        <dbReference type="Proteomes" id="UP000682843"/>
    </source>
</evidence>
<gene>
    <name evidence="2" type="ORF">RPMA_08395</name>
</gene>
<keyword evidence="3" id="KW-1185">Reference proteome</keyword>
<evidence type="ECO:0008006" key="4">
    <source>
        <dbReference type="Google" id="ProtNLM"/>
    </source>
</evidence>
<feature type="transmembrane region" description="Helical" evidence="1">
    <location>
        <begin position="186"/>
        <end position="207"/>
    </location>
</feature>
<sequence length="292" mass="31755">MSLSSANLVGYLRAEFAKSATYRLWLFILQLAAAVPAAVAVLIPDHHSDALYCLAFLGTALIVVWWFVNARYTRIRGAGQAALRGALLLGGLNTSLSPSEAHALRERFTVSPSEAAKCEKSDYYATKLPPGPARLGEMLEESAFYSERLQRMSALVMLIILVGFAVICAAIAFGVTPYVGRDTGQAIVRVVLALLVFAMSADVFGAYRAHRDAAKEIRDVRQRLITADAAAYPLADVLLAYADYHSAVEAAPESVPRAYAMQADKLNEGWAAYQQDREERRAAQEQPNALNG</sequence>
<keyword evidence="1" id="KW-0812">Transmembrane</keyword>
<keyword evidence="1" id="KW-1133">Transmembrane helix</keyword>
<keyword evidence="1" id="KW-0472">Membrane</keyword>
<feature type="transmembrane region" description="Helical" evidence="1">
    <location>
        <begin position="49"/>
        <end position="68"/>
    </location>
</feature>
<evidence type="ECO:0000256" key="1">
    <source>
        <dbReference type="SAM" id="Phobius"/>
    </source>
</evidence>
<dbReference type="Proteomes" id="UP000682843">
    <property type="component" value="Chromosome"/>
</dbReference>
<evidence type="ECO:0000313" key="2">
    <source>
        <dbReference type="EMBL" id="QUS38847.1"/>
    </source>
</evidence>
<proteinExistence type="predicted"/>
<dbReference type="EMBL" id="CP036498">
    <property type="protein sequence ID" value="QUS38847.1"/>
    <property type="molecule type" value="Genomic_DNA"/>
</dbReference>
<protein>
    <recommendedName>
        <fullName evidence="4">DUF4239 domain-containing protein</fullName>
    </recommendedName>
</protein>
<organism evidence="2 3">
    <name type="scientific">Tardiphaga alba</name>
    <dbReference type="NCBI Taxonomy" id="340268"/>
    <lineage>
        <taxon>Bacteria</taxon>
        <taxon>Pseudomonadati</taxon>
        <taxon>Pseudomonadota</taxon>
        <taxon>Alphaproteobacteria</taxon>
        <taxon>Hyphomicrobiales</taxon>
        <taxon>Nitrobacteraceae</taxon>
        <taxon>Tardiphaga</taxon>
    </lineage>
</organism>